<proteinExistence type="predicted"/>
<accession>A0A1F4UKT7</accession>
<evidence type="ECO:0000259" key="4">
    <source>
        <dbReference type="Pfam" id="PF04101"/>
    </source>
</evidence>
<dbReference type="CDD" id="cd03785">
    <property type="entry name" value="GT28_MurG"/>
    <property type="match status" value="1"/>
</dbReference>
<dbReference type="InterPro" id="IPR007235">
    <property type="entry name" value="Glyco_trans_28_C"/>
</dbReference>
<evidence type="ECO:0000256" key="1">
    <source>
        <dbReference type="ARBA" id="ARBA00022676"/>
    </source>
</evidence>
<evidence type="ECO:0008006" key="7">
    <source>
        <dbReference type="Google" id="ProtNLM"/>
    </source>
</evidence>
<keyword evidence="1" id="KW-0328">Glycosyltransferase</keyword>
<dbReference type="EMBL" id="MEUV01000027">
    <property type="protein sequence ID" value="OGC45557.1"/>
    <property type="molecule type" value="Genomic_DNA"/>
</dbReference>
<evidence type="ECO:0000256" key="2">
    <source>
        <dbReference type="ARBA" id="ARBA00022679"/>
    </source>
</evidence>
<dbReference type="Pfam" id="PF03033">
    <property type="entry name" value="Glyco_transf_28"/>
    <property type="match status" value="1"/>
</dbReference>
<dbReference type="PANTHER" id="PTHR21015">
    <property type="entry name" value="UDP-N-ACETYLGLUCOSAMINE--N-ACETYLMURAMYL-(PENTAPEPTIDE) PYROPHOSPHORYL-UNDECAPRENOL N-ACETYLGLUCOSAMINE TRANSFERASE 1"/>
    <property type="match status" value="1"/>
</dbReference>
<protein>
    <recommendedName>
        <fullName evidence="7">UDP-N-acetylglucosamine--N-acetylmuramyl-(pentapeptide) pyrophosphoryl-undecaprenol N-acetylglucosamine transferase</fullName>
    </recommendedName>
</protein>
<dbReference type="GO" id="GO:0016758">
    <property type="term" value="F:hexosyltransferase activity"/>
    <property type="evidence" value="ECO:0007669"/>
    <property type="project" value="InterPro"/>
</dbReference>
<evidence type="ECO:0000313" key="5">
    <source>
        <dbReference type="EMBL" id="OGC45557.1"/>
    </source>
</evidence>
<dbReference type="GO" id="GO:1901137">
    <property type="term" value="P:carbohydrate derivative biosynthetic process"/>
    <property type="evidence" value="ECO:0007669"/>
    <property type="project" value="UniProtKB-ARBA"/>
</dbReference>
<evidence type="ECO:0000259" key="3">
    <source>
        <dbReference type="Pfam" id="PF03033"/>
    </source>
</evidence>
<dbReference type="SUPFAM" id="SSF53756">
    <property type="entry name" value="UDP-Glycosyltransferase/glycogen phosphorylase"/>
    <property type="match status" value="1"/>
</dbReference>
<dbReference type="PANTHER" id="PTHR21015:SF22">
    <property type="entry name" value="GLYCOSYLTRANSFERASE"/>
    <property type="match status" value="1"/>
</dbReference>
<dbReference type="Pfam" id="PF04101">
    <property type="entry name" value="Glyco_tran_28_C"/>
    <property type="match status" value="1"/>
</dbReference>
<evidence type="ECO:0000313" key="6">
    <source>
        <dbReference type="Proteomes" id="UP000178615"/>
    </source>
</evidence>
<comment type="caution">
    <text evidence="5">The sequence shown here is derived from an EMBL/GenBank/DDBJ whole genome shotgun (WGS) entry which is preliminary data.</text>
</comment>
<dbReference type="GO" id="GO:0005975">
    <property type="term" value="P:carbohydrate metabolic process"/>
    <property type="evidence" value="ECO:0007669"/>
    <property type="project" value="InterPro"/>
</dbReference>
<dbReference type="Gene3D" id="3.40.50.2000">
    <property type="entry name" value="Glycogen Phosphorylase B"/>
    <property type="match status" value="2"/>
</dbReference>
<sequence length="367" mass="42643">MKKIVITGGHHSSAIPVIYEIKKRYNDVEIYWFGHKHSLSKDKNTTLEYKEITQLGISFFNIHAGKFYNNFNLLRLLKIPLSFIQTFYLLLKIKPDIILSFGGYIAVPVVISGKILHIPSVTHEQTVVIGYANKLISFFVKKIFISWPQSEKYLPKEKVVYTGLPLRPEIFNVQSEYYRFDNKLPIIYITAGKSGSHKINDAVYKILDDLLDIGNVIHQCGDYSRYNDYQLLNEKYSHIAKIHKGKYYLEKFIFSDHIGEVFKKSNLIISRSGAHICYELINLNKPCMLIPIPWVSHNEQYLNANQVLESGLGEIFDEENLNSTLFLETIRKMLINLDKYYVKNNFVPAYNVAEKIVNEIENISWKK</sequence>
<organism evidence="5 6">
    <name type="scientific">candidate division WWE3 bacterium RBG_19FT_COMBO_34_6</name>
    <dbReference type="NCBI Taxonomy" id="1802612"/>
    <lineage>
        <taxon>Bacteria</taxon>
        <taxon>Katanobacteria</taxon>
    </lineage>
</organism>
<feature type="domain" description="Glycosyltransferase family 28 N-terminal" evidence="3">
    <location>
        <begin position="7"/>
        <end position="145"/>
    </location>
</feature>
<dbReference type="Proteomes" id="UP000178615">
    <property type="component" value="Unassembled WGS sequence"/>
</dbReference>
<dbReference type="AlphaFoldDB" id="A0A1F4UKT7"/>
<feature type="domain" description="Glycosyl transferase family 28 C-terminal" evidence="4">
    <location>
        <begin position="186"/>
        <end position="343"/>
    </location>
</feature>
<gene>
    <name evidence="5" type="ORF">A2V49_00950</name>
</gene>
<name>A0A1F4UKT7_UNCKA</name>
<dbReference type="InterPro" id="IPR004276">
    <property type="entry name" value="GlycoTrans_28_N"/>
</dbReference>
<reference evidence="5 6" key="1">
    <citation type="journal article" date="2016" name="Nat. Commun.">
        <title>Thousands of microbial genomes shed light on interconnected biogeochemical processes in an aquifer system.</title>
        <authorList>
            <person name="Anantharaman K."/>
            <person name="Brown C.T."/>
            <person name="Hug L.A."/>
            <person name="Sharon I."/>
            <person name="Castelle C.J."/>
            <person name="Probst A.J."/>
            <person name="Thomas B.C."/>
            <person name="Singh A."/>
            <person name="Wilkins M.J."/>
            <person name="Karaoz U."/>
            <person name="Brodie E.L."/>
            <person name="Williams K.H."/>
            <person name="Hubbard S.S."/>
            <person name="Banfield J.F."/>
        </authorList>
    </citation>
    <scope>NUCLEOTIDE SEQUENCE [LARGE SCALE GENOMIC DNA]</scope>
</reference>
<keyword evidence="2" id="KW-0808">Transferase</keyword>